<dbReference type="PIRSF" id="PIRSF000105">
    <property type="entry name" value="HCDH"/>
    <property type="match status" value="1"/>
</dbReference>
<feature type="binding site" evidence="3">
    <location>
        <position position="99"/>
    </location>
    <ligand>
        <name>NAD(+)</name>
        <dbReference type="ChEBI" id="CHEBI:57540"/>
    </ligand>
</feature>
<gene>
    <name evidence="6" type="ORF">B9Q03_02260</name>
</gene>
<dbReference type="Pfam" id="PF00725">
    <property type="entry name" value="3HCDH"/>
    <property type="match status" value="1"/>
</dbReference>
<dbReference type="Pfam" id="PF02737">
    <property type="entry name" value="3HCDH_N"/>
    <property type="match status" value="1"/>
</dbReference>
<feature type="binding site" evidence="3">
    <location>
        <position position="94"/>
    </location>
    <ligand>
        <name>NAD(+)</name>
        <dbReference type="ChEBI" id="CHEBI:57540"/>
    </ligand>
</feature>
<reference evidence="6 7" key="1">
    <citation type="submission" date="2017-04" db="EMBL/GenBank/DDBJ databases">
        <title>Novel microbial lineages endemic to geothermal iron-oxide mats fill important gaps in the evolutionary history of Archaea.</title>
        <authorList>
            <person name="Jay Z.J."/>
            <person name="Beam J.P."/>
            <person name="Dlakic M."/>
            <person name="Rusch D.B."/>
            <person name="Kozubal M.A."/>
            <person name="Inskeep W.P."/>
        </authorList>
    </citation>
    <scope>NUCLEOTIDE SEQUENCE [LARGE SCALE GENOMIC DNA]</scope>
    <source>
        <strain evidence="6">OSP_D</strain>
    </source>
</reference>
<dbReference type="InterPro" id="IPR013328">
    <property type="entry name" value="6PGD_dom2"/>
</dbReference>
<dbReference type="PANTHER" id="PTHR48075:SF5">
    <property type="entry name" value="3-HYDROXYBUTYRYL-COA DEHYDROGENASE"/>
    <property type="match status" value="1"/>
</dbReference>
<evidence type="ECO:0000313" key="7">
    <source>
        <dbReference type="Proteomes" id="UP000240322"/>
    </source>
</evidence>
<feature type="site" description="Important for catalytic activity" evidence="2">
    <location>
        <position position="142"/>
    </location>
</feature>
<feature type="binding site" evidence="3">
    <location>
        <begin position="10"/>
        <end position="15"/>
    </location>
    <ligand>
        <name>NAD(+)</name>
        <dbReference type="ChEBI" id="CHEBI:57540"/>
    </ligand>
</feature>
<evidence type="ECO:0000256" key="2">
    <source>
        <dbReference type="PIRSR" id="PIRSR000105-1"/>
    </source>
</evidence>
<dbReference type="Gene3D" id="1.10.1040.10">
    <property type="entry name" value="N-(1-d-carboxylethyl)-l-norvaline Dehydrogenase, domain 2"/>
    <property type="match status" value="1"/>
</dbReference>
<dbReference type="SUPFAM" id="SSF51735">
    <property type="entry name" value="NAD(P)-binding Rossmann-fold domains"/>
    <property type="match status" value="1"/>
</dbReference>
<feature type="domain" description="3-hydroxyacyl-CoA dehydrogenase C-terminal" evidence="4">
    <location>
        <begin position="189"/>
        <end position="285"/>
    </location>
</feature>
<organism evidence="6 7">
    <name type="scientific">Candidatus Marsarchaeota G2 archaeon OSP_D</name>
    <dbReference type="NCBI Taxonomy" id="1978157"/>
    <lineage>
        <taxon>Archaea</taxon>
        <taxon>Candidatus Marsarchaeota</taxon>
        <taxon>Candidatus Marsarchaeota group 2</taxon>
    </lineage>
</organism>
<evidence type="ECO:0000259" key="4">
    <source>
        <dbReference type="Pfam" id="PF00725"/>
    </source>
</evidence>
<feature type="binding site" evidence="3">
    <location>
        <position position="34"/>
    </location>
    <ligand>
        <name>NAD(+)</name>
        <dbReference type="ChEBI" id="CHEBI:57540"/>
    </ligand>
</feature>
<feature type="binding site" evidence="3">
    <location>
        <position position="121"/>
    </location>
    <ligand>
        <name>NAD(+)</name>
        <dbReference type="ChEBI" id="CHEBI:57540"/>
    </ligand>
</feature>
<evidence type="ECO:0000313" key="6">
    <source>
        <dbReference type="EMBL" id="PSN92051.1"/>
    </source>
</evidence>
<evidence type="ECO:0000259" key="5">
    <source>
        <dbReference type="Pfam" id="PF02737"/>
    </source>
</evidence>
<dbReference type="AlphaFoldDB" id="A0A2R6B081"/>
<keyword evidence="1" id="KW-0560">Oxidoreductase</keyword>
<feature type="domain" description="3-hydroxyacyl-CoA dehydrogenase NAD binding" evidence="5">
    <location>
        <begin position="5"/>
        <end position="186"/>
    </location>
</feature>
<dbReference type="EMBL" id="NEXE01000011">
    <property type="protein sequence ID" value="PSN92051.1"/>
    <property type="molecule type" value="Genomic_DNA"/>
</dbReference>
<dbReference type="InterPro" id="IPR022694">
    <property type="entry name" value="3-OHacyl-CoA_DH"/>
</dbReference>
<sequence length="296" mass="32765">MEIKKVAVLGAGLMGHGIAQVASQFGGYEVYLRDVEQRFLDRGLEMIRDSLAKFVRKGALKDSDVAGILSRIHPTLDLREAVGEADLVIEAAPENLSVKRQLFEEVDRLAPQHAVLASNTSSISITTLGSYTHRPVKVVGMHFFNPPQLMNLIEIVRGQLTEDETVETVKRVAEKLGKETVIVKKDSPGFIVNRILIPALNEAVQLVEEGVATPEDIDKAIRLGLNWPMGPLTLTDYVGNDTTLAVAEVLFNEFGDPKYRPAYLLKLMVRAGLNGRKSGKGFYEWSEKGERKTQRL</sequence>
<keyword evidence="3" id="KW-0520">NAD</keyword>
<proteinExistence type="predicted"/>
<protein>
    <submittedName>
        <fullName evidence="6">3-hydroxybutyryl-CoA dehydrogenase</fullName>
    </submittedName>
</protein>
<dbReference type="InterPro" id="IPR006108">
    <property type="entry name" value="3HC_DH_C"/>
</dbReference>
<comment type="caution">
    <text evidence="6">The sequence shown here is derived from an EMBL/GenBank/DDBJ whole genome shotgun (WGS) entry which is preliminary data.</text>
</comment>
<evidence type="ECO:0000256" key="3">
    <source>
        <dbReference type="PIRSR" id="PIRSR000105-2"/>
    </source>
</evidence>
<name>A0A2R6B081_9ARCH</name>
<evidence type="ECO:0000256" key="1">
    <source>
        <dbReference type="ARBA" id="ARBA00023002"/>
    </source>
</evidence>
<accession>A0A2R6B081</accession>
<dbReference type="PANTHER" id="PTHR48075">
    <property type="entry name" value="3-HYDROXYACYL-COA DEHYDROGENASE FAMILY PROTEIN"/>
    <property type="match status" value="1"/>
</dbReference>
<dbReference type="Gene3D" id="3.40.50.720">
    <property type="entry name" value="NAD(P)-binding Rossmann-like Domain"/>
    <property type="match status" value="1"/>
</dbReference>
<dbReference type="SUPFAM" id="SSF48179">
    <property type="entry name" value="6-phosphogluconate dehydrogenase C-terminal domain-like"/>
    <property type="match status" value="1"/>
</dbReference>
<dbReference type="GO" id="GO:0006631">
    <property type="term" value="P:fatty acid metabolic process"/>
    <property type="evidence" value="ECO:0007669"/>
    <property type="project" value="InterPro"/>
</dbReference>
<feature type="binding site" evidence="3">
    <location>
        <position position="145"/>
    </location>
    <ligand>
        <name>NAD(+)</name>
        <dbReference type="ChEBI" id="CHEBI:57540"/>
    </ligand>
</feature>
<dbReference type="Proteomes" id="UP000240322">
    <property type="component" value="Unassembled WGS sequence"/>
</dbReference>
<dbReference type="GO" id="GO:0016616">
    <property type="term" value="F:oxidoreductase activity, acting on the CH-OH group of donors, NAD or NADP as acceptor"/>
    <property type="evidence" value="ECO:0007669"/>
    <property type="project" value="InterPro"/>
</dbReference>
<dbReference type="InterPro" id="IPR008927">
    <property type="entry name" value="6-PGluconate_DH-like_C_sf"/>
</dbReference>
<dbReference type="InterPro" id="IPR036291">
    <property type="entry name" value="NAD(P)-bd_dom_sf"/>
</dbReference>
<dbReference type="InterPro" id="IPR006176">
    <property type="entry name" value="3-OHacyl-CoA_DH_NAD-bd"/>
</dbReference>
<feature type="binding site" evidence="3">
    <location>
        <position position="277"/>
    </location>
    <ligand>
        <name>NAD(+)</name>
        <dbReference type="ChEBI" id="CHEBI:57540"/>
    </ligand>
</feature>
<dbReference type="GO" id="GO:0070403">
    <property type="term" value="F:NAD+ binding"/>
    <property type="evidence" value="ECO:0007669"/>
    <property type="project" value="InterPro"/>
</dbReference>
<dbReference type="FunFam" id="3.40.50.720:FF:000009">
    <property type="entry name" value="Fatty oxidation complex, alpha subunit"/>
    <property type="match status" value="1"/>
</dbReference>